<protein>
    <recommendedName>
        <fullName evidence="6">V-ATPase proteolipid subunit C-like domain-containing protein</fullName>
    </recommendedName>
</protein>
<keyword evidence="3 5" id="KW-1133">Transmembrane helix</keyword>
<dbReference type="InterPro" id="IPR002379">
    <property type="entry name" value="ATPase_proteolipid_c-like_dom"/>
</dbReference>
<reference evidence="7" key="1">
    <citation type="submission" date="2019-08" db="EMBL/GenBank/DDBJ databases">
        <authorList>
            <person name="Kucharzyk K."/>
            <person name="Murdoch R.W."/>
            <person name="Higgins S."/>
            <person name="Loffler F."/>
        </authorList>
    </citation>
    <scope>NUCLEOTIDE SEQUENCE</scope>
</reference>
<keyword evidence="2 5" id="KW-0812">Transmembrane</keyword>
<dbReference type="GO" id="GO:0033177">
    <property type="term" value="C:proton-transporting two-sector ATPase complex, proton-transporting domain"/>
    <property type="evidence" value="ECO:0007669"/>
    <property type="project" value="InterPro"/>
</dbReference>
<dbReference type="EMBL" id="VSSQ01024365">
    <property type="protein sequence ID" value="MPM71841.1"/>
    <property type="molecule type" value="Genomic_DNA"/>
</dbReference>
<feature type="transmembrane region" description="Helical" evidence="5">
    <location>
        <begin position="54"/>
        <end position="74"/>
    </location>
</feature>
<evidence type="ECO:0000256" key="1">
    <source>
        <dbReference type="ARBA" id="ARBA00004141"/>
    </source>
</evidence>
<gene>
    <name evidence="7" type="ORF">SDC9_118812</name>
</gene>
<evidence type="ECO:0000313" key="7">
    <source>
        <dbReference type="EMBL" id="MPM71841.1"/>
    </source>
</evidence>
<name>A0A645C4F2_9ZZZZ</name>
<evidence type="ECO:0000256" key="2">
    <source>
        <dbReference type="ARBA" id="ARBA00022692"/>
    </source>
</evidence>
<accession>A0A645C4F2</accession>
<feature type="transmembrane region" description="Helical" evidence="5">
    <location>
        <begin position="134"/>
        <end position="156"/>
    </location>
</feature>
<feature type="transmembrane region" description="Helical" evidence="5">
    <location>
        <begin position="20"/>
        <end position="42"/>
    </location>
</feature>
<dbReference type="Gene3D" id="1.20.120.610">
    <property type="entry name" value="lithium bound rotor ring of v- atpase"/>
    <property type="match status" value="1"/>
</dbReference>
<evidence type="ECO:0000256" key="3">
    <source>
        <dbReference type="ARBA" id="ARBA00022989"/>
    </source>
</evidence>
<dbReference type="Pfam" id="PF00137">
    <property type="entry name" value="ATP-synt_C"/>
    <property type="match status" value="1"/>
</dbReference>
<dbReference type="NCBIfam" id="NF005174">
    <property type="entry name" value="PRK06649.1"/>
    <property type="match status" value="1"/>
</dbReference>
<dbReference type="GO" id="GO:0015078">
    <property type="term" value="F:proton transmembrane transporter activity"/>
    <property type="evidence" value="ECO:0007669"/>
    <property type="project" value="InterPro"/>
</dbReference>
<feature type="domain" description="V-ATPase proteolipid subunit C-like" evidence="6">
    <location>
        <begin position="99"/>
        <end position="155"/>
    </location>
</feature>
<evidence type="ECO:0000256" key="5">
    <source>
        <dbReference type="SAM" id="Phobius"/>
    </source>
</evidence>
<sequence>MTFNPELSYSLAMCGGYAAVALAAVGSSVGAGIAGQAAIAAWKRCYAQNKPAPFLLVALTGTPLSQTIYGMILMMLIKNNIAAALAANTPIYPLFYMTLGIWAGVGLMLSSIYQGKVAGAGCDAFGETGKGFTNYLTIAGVIETVALFVLVFGIMVL</sequence>
<organism evidence="7">
    <name type="scientific">bioreactor metagenome</name>
    <dbReference type="NCBI Taxonomy" id="1076179"/>
    <lineage>
        <taxon>unclassified sequences</taxon>
        <taxon>metagenomes</taxon>
        <taxon>ecological metagenomes</taxon>
    </lineage>
</organism>
<comment type="subcellular location">
    <subcellularLocation>
        <location evidence="1">Membrane</location>
        <topology evidence="1">Multi-pass membrane protein</topology>
    </subcellularLocation>
</comment>
<evidence type="ECO:0000256" key="4">
    <source>
        <dbReference type="ARBA" id="ARBA00023136"/>
    </source>
</evidence>
<proteinExistence type="predicted"/>
<dbReference type="AlphaFoldDB" id="A0A645C4F2"/>
<evidence type="ECO:0000259" key="6">
    <source>
        <dbReference type="Pfam" id="PF00137"/>
    </source>
</evidence>
<feature type="transmembrane region" description="Helical" evidence="5">
    <location>
        <begin position="94"/>
        <end position="113"/>
    </location>
</feature>
<keyword evidence="4 5" id="KW-0472">Membrane</keyword>
<dbReference type="InterPro" id="IPR035921">
    <property type="entry name" value="F/V-ATP_Csub_sf"/>
</dbReference>
<dbReference type="SUPFAM" id="SSF81333">
    <property type="entry name" value="F1F0 ATP synthase subunit C"/>
    <property type="match status" value="1"/>
</dbReference>
<comment type="caution">
    <text evidence="7">The sequence shown here is derived from an EMBL/GenBank/DDBJ whole genome shotgun (WGS) entry which is preliminary data.</text>
</comment>